<sequence>MNCTRRVIVWLQQYVLKPVVAGITGVVLWGALPQKAVAQADTIDQQHQRLNTRYLKPGMRQYLVYFQHPGKPDRLQLSLWVRQVEKGMQQQTPVFNIHQYWYSADTTRFATFVSTNTAADFSPLYHAAAVGKQVKAYNWSATGITGADAVADNAAAGFKLAFDQPNYNWHLDIETFEMLPLAAGKSFLIRFYDAGLEPPKYAAYRVIGSEVLATWGNREVDCWKLQTTGTYPGGTYVQTYWISKADHEFLKEVDEFGGIYRYKIKLPGLTPDLLSVFQTPGAGKKI</sequence>
<reference evidence="1 2" key="1">
    <citation type="submission" date="2022-10" db="EMBL/GenBank/DDBJ databases">
        <title>Chitinophaga nivalis PC15 sp. nov., isolated from Pyeongchang county, South Korea.</title>
        <authorList>
            <person name="Trinh H.N."/>
        </authorList>
    </citation>
    <scope>NUCLEOTIDE SEQUENCE [LARGE SCALE GENOMIC DNA]</scope>
    <source>
        <strain evidence="1 2">PC14</strain>
    </source>
</reference>
<organism evidence="1 2">
    <name type="scientific">Chitinophaga nivalis</name>
    <dbReference type="NCBI Taxonomy" id="2991709"/>
    <lineage>
        <taxon>Bacteria</taxon>
        <taxon>Pseudomonadati</taxon>
        <taxon>Bacteroidota</taxon>
        <taxon>Chitinophagia</taxon>
        <taxon>Chitinophagales</taxon>
        <taxon>Chitinophagaceae</taxon>
        <taxon>Chitinophaga</taxon>
    </lineage>
</organism>
<dbReference type="Proteomes" id="UP001207742">
    <property type="component" value="Unassembled WGS sequence"/>
</dbReference>
<dbReference type="RefSeq" id="WP_264730953.1">
    <property type="nucleotide sequence ID" value="NZ_JAPDNR010000001.1"/>
</dbReference>
<dbReference type="InterPro" id="IPR021457">
    <property type="entry name" value="DUF3108"/>
</dbReference>
<comment type="caution">
    <text evidence="1">The sequence shown here is derived from an EMBL/GenBank/DDBJ whole genome shotgun (WGS) entry which is preliminary data.</text>
</comment>
<evidence type="ECO:0000313" key="1">
    <source>
        <dbReference type="EMBL" id="MCW3485003.1"/>
    </source>
</evidence>
<evidence type="ECO:0000313" key="2">
    <source>
        <dbReference type="Proteomes" id="UP001207742"/>
    </source>
</evidence>
<dbReference type="EMBL" id="JAPDNS010000001">
    <property type="protein sequence ID" value="MCW3485003.1"/>
    <property type="molecule type" value="Genomic_DNA"/>
</dbReference>
<keyword evidence="2" id="KW-1185">Reference proteome</keyword>
<name>A0ABT3IM29_9BACT</name>
<protein>
    <submittedName>
        <fullName evidence="1">Uncharacterized protein</fullName>
    </submittedName>
</protein>
<gene>
    <name evidence="1" type="ORF">OL497_13925</name>
</gene>
<accession>A0ABT3IM29</accession>
<dbReference type="Pfam" id="PF11306">
    <property type="entry name" value="DUF3108"/>
    <property type="match status" value="1"/>
</dbReference>
<proteinExistence type="predicted"/>